<name>A0A6N9HJN3_9BURK</name>
<comment type="caution">
    <text evidence="2">The sequence shown here is derived from an EMBL/GenBank/DDBJ whole genome shotgun (WGS) entry which is preliminary data.</text>
</comment>
<evidence type="ECO:0000313" key="2">
    <source>
        <dbReference type="EMBL" id="MYN03818.1"/>
    </source>
</evidence>
<dbReference type="EMBL" id="WWCJ01000011">
    <property type="protein sequence ID" value="MYN03818.1"/>
    <property type="molecule type" value="Genomic_DNA"/>
</dbReference>
<dbReference type="AlphaFoldDB" id="A0A6N9HJN3"/>
<evidence type="ECO:0000313" key="3">
    <source>
        <dbReference type="Proteomes" id="UP000448575"/>
    </source>
</evidence>
<accession>A0A6N9HJN3</accession>
<protein>
    <submittedName>
        <fullName evidence="2">MSHA biogenesis protein MshK</fullName>
    </submittedName>
</protein>
<evidence type="ECO:0000256" key="1">
    <source>
        <dbReference type="SAM" id="MobiDB-lite"/>
    </source>
</evidence>
<keyword evidence="3" id="KW-1185">Reference proteome</keyword>
<gene>
    <name evidence="2" type="ORF">GTP41_17125</name>
</gene>
<sequence length="115" mass="11873">MCLLLLAWGGCAAAHGQQALPDPTRPPPELQASQPERGPAAASAAPGPQLQSVLIARRPGGRQLAVIDGAIVPLGGKVDGAVLVEVRERAVVLQRGKHKQVLKLVSSGLDKAQEP</sequence>
<proteinExistence type="predicted"/>
<organism evidence="2 3">
    <name type="scientific">Pseudoduganella guangdongensis</name>
    <dbReference type="NCBI Taxonomy" id="2692179"/>
    <lineage>
        <taxon>Bacteria</taxon>
        <taxon>Pseudomonadati</taxon>
        <taxon>Pseudomonadota</taxon>
        <taxon>Betaproteobacteria</taxon>
        <taxon>Burkholderiales</taxon>
        <taxon>Oxalobacteraceae</taxon>
        <taxon>Telluria group</taxon>
        <taxon>Pseudoduganella</taxon>
    </lineage>
</organism>
<dbReference type="Proteomes" id="UP000448575">
    <property type="component" value="Unassembled WGS sequence"/>
</dbReference>
<reference evidence="2 3" key="1">
    <citation type="submission" date="2019-12" db="EMBL/GenBank/DDBJ databases">
        <title>Novel species isolated from a subtropical stream in China.</title>
        <authorList>
            <person name="Lu H."/>
        </authorList>
    </citation>
    <scope>NUCLEOTIDE SEQUENCE [LARGE SCALE GENOMIC DNA]</scope>
    <source>
        <strain evidence="2 3">DS3</strain>
    </source>
</reference>
<feature type="compositionally biased region" description="Low complexity" evidence="1">
    <location>
        <begin position="38"/>
        <end position="48"/>
    </location>
</feature>
<feature type="region of interest" description="Disordered" evidence="1">
    <location>
        <begin position="16"/>
        <end position="49"/>
    </location>
</feature>